<keyword evidence="1" id="KW-1133">Transmembrane helix</keyword>
<feature type="transmembrane region" description="Helical" evidence="1">
    <location>
        <begin position="100"/>
        <end position="121"/>
    </location>
</feature>
<accession>A0A848KET8</accession>
<dbReference type="Proteomes" id="UP000535543">
    <property type="component" value="Unassembled WGS sequence"/>
</dbReference>
<gene>
    <name evidence="2" type="ORF">FGL95_09335</name>
</gene>
<dbReference type="EMBL" id="VCQU01000003">
    <property type="protein sequence ID" value="NMN95232.1"/>
    <property type="molecule type" value="Genomic_DNA"/>
</dbReference>
<feature type="transmembrane region" description="Helical" evidence="1">
    <location>
        <begin position="38"/>
        <end position="55"/>
    </location>
</feature>
<reference evidence="2 3" key="2">
    <citation type="submission" date="2020-06" db="EMBL/GenBank/DDBJ databases">
        <title>Antribacter stalactiti gen. nov., sp. nov., a new member of the family Nacardiaceae isolated from a cave.</title>
        <authorList>
            <person name="Kim I.S."/>
        </authorList>
    </citation>
    <scope>NUCLEOTIDE SEQUENCE [LARGE SCALE GENOMIC DNA]</scope>
    <source>
        <strain evidence="2 3">YC2-7</strain>
    </source>
</reference>
<dbReference type="RefSeq" id="WP_169585987.1">
    <property type="nucleotide sequence ID" value="NZ_VCQU01000003.1"/>
</dbReference>
<protein>
    <submittedName>
        <fullName evidence="2">Uncharacterized protein</fullName>
    </submittedName>
</protein>
<keyword evidence="3" id="KW-1185">Reference proteome</keyword>
<evidence type="ECO:0000313" key="2">
    <source>
        <dbReference type="EMBL" id="NMN95232.1"/>
    </source>
</evidence>
<keyword evidence="1" id="KW-0472">Membrane</keyword>
<evidence type="ECO:0000256" key="1">
    <source>
        <dbReference type="SAM" id="Phobius"/>
    </source>
</evidence>
<reference evidence="2 3" key="1">
    <citation type="submission" date="2019-05" db="EMBL/GenBank/DDBJ databases">
        <authorList>
            <person name="Lee S.D."/>
        </authorList>
    </citation>
    <scope>NUCLEOTIDE SEQUENCE [LARGE SCALE GENOMIC DNA]</scope>
    <source>
        <strain evidence="2 3">YC2-7</strain>
    </source>
</reference>
<dbReference type="AlphaFoldDB" id="A0A848KET8"/>
<keyword evidence="1" id="KW-0812">Transmembrane</keyword>
<proteinExistence type="predicted"/>
<feature type="transmembrane region" description="Helical" evidence="1">
    <location>
        <begin position="12"/>
        <end position="32"/>
    </location>
</feature>
<evidence type="ECO:0000313" key="3">
    <source>
        <dbReference type="Proteomes" id="UP000535543"/>
    </source>
</evidence>
<organism evidence="2 3">
    <name type="scientific">Antrihabitans stalactiti</name>
    <dbReference type="NCBI Taxonomy" id="2584121"/>
    <lineage>
        <taxon>Bacteria</taxon>
        <taxon>Bacillati</taxon>
        <taxon>Actinomycetota</taxon>
        <taxon>Actinomycetes</taxon>
        <taxon>Mycobacteriales</taxon>
        <taxon>Nocardiaceae</taxon>
        <taxon>Antrihabitans</taxon>
    </lineage>
</organism>
<sequence length="173" mass="17119">MSPSSTAAGARGSAVGALVGGLAIAAHGIAGAPFPSDSAATLLLATSAAVGAVAANSRAHSPVSVVALLAFGQLAGHFALSNGGGDHHHISTANPWLMALAHVVATVVCAALIVAAERLYLAASTTVRALTTSPVAMLVPARPHPTAQRYIALPFPPLQGGISRRGPPSSFVR</sequence>
<feature type="transmembrane region" description="Helical" evidence="1">
    <location>
        <begin position="62"/>
        <end position="80"/>
    </location>
</feature>
<name>A0A848KET8_9NOCA</name>
<comment type="caution">
    <text evidence="2">The sequence shown here is derived from an EMBL/GenBank/DDBJ whole genome shotgun (WGS) entry which is preliminary data.</text>
</comment>